<protein>
    <recommendedName>
        <fullName evidence="3">O-succinylhomoserine sulfhydrylase</fullName>
        <shortName evidence="3">OSH sulfhydrylase</shortName>
        <shortName evidence="3">OSHS sulfhydrylase</shortName>
        <ecNumber evidence="3">2.5.1.-</ecNumber>
    </recommendedName>
</protein>
<dbReference type="PANTHER" id="PTHR11808:SF80">
    <property type="entry name" value="CYSTATHIONINE GAMMA-LYASE"/>
    <property type="match status" value="1"/>
</dbReference>
<dbReference type="InterPro" id="IPR015424">
    <property type="entry name" value="PyrdxlP-dep_Trfase"/>
</dbReference>
<dbReference type="Gene3D" id="3.90.1150.10">
    <property type="entry name" value="Aspartate Aminotransferase, domain 1"/>
    <property type="match status" value="1"/>
</dbReference>
<dbReference type="EC" id="2.5.1.-" evidence="3"/>
<name>A0A2W7I0G9_9PROT</name>
<dbReference type="PANTHER" id="PTHR11808">
    <property type="entry name" value="TRANS-SULFURATION ENZYME FAMILY MEMBER"/>
    <property type="match status" value="1"/>
</dbReference>
<dbReference type="InterPro" id="IPR015422">
    <property type="entry name" value="PyrdxlP-dep_Trfase_small"/>
</dbReference>
<feature type="region of interest" description="Disordered" evidence="6">
    <location>
        <begin position="399"/>
        <end position="451"/>
    </location>
</feature>
<proteinExistence type="inferred from homology"/>
<evidence type="ECO:0000256" key="2">
    <source>
        <dbReference type="ARBA" id="ARBA00022898"/>
    </source>
</evidence>
<sequence>MAKTPPAPAKTYRPATQLVRGGTMRSEYGETSEALFLTSGFVYDSAEQAAATFRNEVEHYQYSRFGNPTVSMLEQRLAALEGAEACRVTATGMAAVHAAMLSHLKAGDRVVAARALFGSCHWIVSTLLPRYGIEAEFVDGENLDAWEAAFRKPCQLVLLETPSNPMLDLVDLRAVCDLAHAAGAIVVVDNVFATPLLQRPMHFGADVVVYSATKHFDGQGRVLGGAVLGSQKWVDEILQPFIRNTGPALSPFNAWTILKGLETLHLRVPAMCRAAATVADFLAERTEVAQVRYPFRLDHPQHALAKRQMAAGGTLVTFDLKGGQDAAFRTLNALSLIDISNNLGDAKSLVTHPATTTHMRLGEEERARLGISGGSVRLSVGLEDVSDIIEDLAAALDAAEPASVRRRAKPAAPAPEPASTTPKARTTRRTEADLFAEASREMFPETHPAEE</sequence>
<evidence type="ECO:0000256" key="1">
    <source>
        <dbReference type="ARBA" id="ARBA00001933"/>
    </source>
</evidence>
<keyword evidence="8" id="KW-1185">Reference proteome</keyword>
<dbReference type="GO" id="GO:0071268">
    <property type="term" value="P:homocysteine biosynthetic process"/>
    <property type="evidence" value="ECO:0007669"/>
    <property type="project" value="InterPro"/>
</dbReference>
<dbReference type="InterPro" id="IPR015421">
    <property type="entry name" value="PyrdxlP-dep_Trfase_major"/>
</dbReference>
<reference evidence="7 8" key="1">
    <citation type="submission" date="2018-06" db="EMBL/GenBank/DDBJ databases">
        <title>Genomic Encyclopedia of Archaeal and Bacterial Type Strains, Phase II (KMG-II): from individual species to whole genera.</title>
        <authorList>
            <person name="Goeker M."/>
        </authorList>
    </citation>
    <scope>NUCLEOTIDE SEQUENCE [LARGE SCALE GENOMIC DNA]</scope>
    <source>
        <strain evidence="7 8">DSM 24525</strain>
    </source>
</reference>
<feature type="modified residue" description="N6-(pyridoxal phosphate)lysine" evidence="3 4">
    <location>
        <position position="214"/>
    </location>
</feature>
<dbReference type="GO" id="GO:0071266">
    <property type="term" value="P:'de novo' L-methionine biosynthetic process"/>
    <property type="evidence" value="ECO:0007669"/>
    <property type="project" value="UniProtKB-UniRule"/>
</dbReference>
<keyword evidence="3" id="KW-0808">Transferase</keyword>
<dbReference type="AlphaFoldDB" id="A0A2W7I0G9"/>
<evidence type="ECO:0000256" key="3">
    <source>
        <dbReference type="HAMAP-Rule" id="MF_02056"/>
    </source>
</evidence>
<evidence type="ECO:0000256" key="6">
    <source>
        <dbReference type="SAM" id="MobiDB-lite"/>
    </source>
</evidence>
<accession>A0A2W7I0G9</accession>
<dbReference type="CDD" id="cd00614">
    <property type="entry name" value="CGS_like"/>
    <property type="match status" value="1"/>
</dbReference>
<dbReference type="GO" id="GO:0019346">
    <property type="term" value="P:transsulfuration"/>
    <property type="evidence" value="ECO:0007669"/>
    <property type="project" value="InterPro"/>
</dbReference>
<dbReference type="Gene3D" id="3.40.640.10">
    <property type="entry name" value="Type I PLP-dependent aspartate aminotransferase-like (Major domain)"/>
    <property type="match status" value="1"/>
</dbReference>
<comment type="caution">
    <text evidence="7">The sequence shown here is derived from an EMBL/GenBank/DDBJ whole genome shotgun (WGS) entry which is preliminary data.</text>
</comment>
<dbReference type="GO" id="GO:0030170">
    <property type="term" value="F:pyridoxal phosphate binding"/>
    <property type="evidence" value="ECO:0007669"/>
    <property type="project" value="UniProtKB-UniRule"/>
</dbReference>
<dbReference type="HAMAP" id="MF_02056">
    <property type="entry name" value="MetZ"/>
    <property type="match status" value="1"/>
</dbReference>
<evidence type="ECO:0000313" key="8">
    <source>
        <dbReference type="Proteomes" id="UP000249688"/>
    </source>
</evidence>
<dbReference type="OrthoDB" id="9790858at2"/>
<evidence type="ECO:0000256" key="4">
    <source>
        <dbReference type="PIRSR" id="PIRSR001434-2"/>
    </source>
</evidence>
<dbReference type="InterPro" id="IPR000277">
    <property type="entry name" value="Cys/Met-Metab_PyrdxlP-dep_enz"/>
</dbReference>
<comment type="function">
    <text evidence="3">Catalyzes the formation of L-homocysteine from O-succinyl-L-homoserine (OSHS) and hydrogen sulfide.</text>
</comment>
<dbReference type="Pfam" id="PF01053">
    <property type="entry name" value="Cys_Met_Meta_PP"/>
    <property type="match status" value="1"/>
</dbReference>
<feature type="compositionally biased region" description="Basic and acidic residues" evidence="6">
    <location>
        <begin position="428"/>
        <end position="451"/>
    </location>
</feature>
<dbReference type="GO" id="GO:0016765">
    <property type="term" value="F:transferase activity, transferring alkyl or aryl (other than methyl) groups"/>
    <property type="evidence" value="ECO:0007669"/>
    <property type="project" value="UniProtKB-UniRule"/>
</dbReference>
<organism evidence="7 8">
    <name type="scientific">Humitalea rosea</name>
    <dbReference type="NCBI Taxonomy" id="990373"/>
    <lineage>
        <taxon>Bacteria</taxon>
        <taxon>Pseudomonadati</taxon>
        <taxon>Pseudomonadota</taxon>
        <taxon>Alphaproteobacteria</taxon>
        <taxon>Acetobacterales</taxon>
        <taxon>Roseomonadaceae</taxon>
        <taxon>Humitalea</taxon>
    </lineage>
</organism>
<keyword evidence="2 3" id="KW-0663">Pyridoxal phosphate</keyword>
<dbReference type="UniPathway" id="UPA00051">
    <property type="reaction ID" value="UER00449"/>
</dbReference>
<gene>
    <name evidence="3" type="primary">metZ</name>
    <name evidence="7" type="ORF">C8P66_13236</name>
</gene>
<keyword evidence="3" id="KW-0028">Amino-acid biosynthesis</keyword>
<dbReference type="GO" id="GO:0005737">
    <property type="term" value="C:cytoplasm"/>
    <property type="evidence" value="ECO:0007669"/>
    <property type="project" value="TreeGrafter"/>
</dbReference>
<dbReference type="SUPFAM" id="SSF53383">
    <property type="entry name" value="PLP-dependent transferases"/>
    <property type="match status" value="1"/>
</dbReference>
<dbReference type="RefSeq" id="WP_111400219.1">
    <property type="nucleotide sequence ID" value="NZ_QKYU01000032.1"/>
</dbReference>
<comment type="pathway">
    <text evidence="3">Amino-acid biosynthesis; L-methionine biosynthesis via de novo pathway; L-homocysteine from O-succinyl-L-homoserine: step 1/1.</text>
</comment>
<comment type="catalytic activity">
    <reaction evidence="3">
        <text>O-succinyl-L-homoserine + hydrogen sulfide = L-homocysteine + succinate</text>
        <dbReference type="Rhea" id="RHEA:27826"/>
        <dbReference type="ChEBI" id="CHEBI:29919"/>
        <dbReference type="ChEBI" id="CHEBI:30031"/>
        <dbReference type="ChEBI" id="CHEBI:57661"/>
        <dbReference type="ChEBI" id="CHEBI:58199"/>
    </reaction>
</comment>
<evidence type="ECO:0000256" key="5">
    <source>
        <dbReference type="RuleBase" id="RU362118"/>
    </source>
</evidence>
<keyword evidence="3" id="KW-0486">Methionine biosynthesis</keyword>
<dbReference type="Proteomes" id="UP000249688">
    <property type="component" value="Unassembled WGS sequence"/>
</dbReference>
<dbReference type="GO" id="GO:0016846">
    <property type="term" value="F:carbon-sulfur lyase activity"/>
    <property type="evidence" value="ECO:0007669"/>
    <property type="project" value="TreeGrafter"/>
</dbReference>
<dbReference type="PIRSF" id="PIRSF001434">
    <property type="entry name" value="CGS"/>
    <property type="match status" value="1"/>
</dbReference>
<comment type="subunit">
    <text evidence="3">Homotetramer.</text>
</comment>
<comment type="similarity">
    <text evidence="3">Belongs to the trans-sulfuration enzymes family. MetZ subfamily.</text>
</comment>
<comment type="cofactor">
    <cofactor evidence="1 3 5">
        <name>pyridoxal 5'-phosphate</name>
        <dbReference type="ChEBI" id="CHEBI:597326"/>
    </cofactor>
</comment>
<evidence type="ECO:0000313" key="7">
    <source>
        <dbReference type="EMBL" id="PZW38952.1"/>
    </source>
</evidence>
<dbReference type="NCBIfam" id="TIGR01325">
    <property type="entry name" value="O_suc_HS_sulf"/>
    <property type="match status" value="1"/>
</dbReference>
<dbReference type="EMBL" id="QKYU01000032">
    <property type="protein sequence ID" value="PZW38952.1"/>
    <property type="molecule type" value="Genomic_DNA"/>
</dbReference>
<dbReference type="InterPro" id="IPR006234">
    <property type="entry name" value="O-succ-hSer_sulfhydrylase"/>
</dbReference>
<dbReference type="FunFam" id="3.40.640.10:FF:000046">
    <property type="entry name" value="Cystathionine gamma-lyase"/>
    <property type="match status" value="1"/>
</dbReference>